<dbReference type="OrthoDB" id="2573559at2759"/>
<feature type="region of interest" description="Disordered" evidence="1">
    <location>
        <begin position="535"/>
        <end position="554"/>
    </location>
</feature>
<evidence type="ECO:0000313" key="2">
    <source>
        <dbReference type="EMBL" id="KZT08344.1"/>
    </source>
</evidence>
<feature type="region of interest" description="Disordered" evidence="1">
    <location>
        <begin position="1"/>
        <end position="65"/>
    </location>
</feature>
<dbReference type="Proteomes" id="UP000076871">
    <property type="component" value="Unassembled WGS sequence"/>
</dbReference>
<feature type="compositionally biased region" description="Polar residues" evidence="1">
    <location>
        <begin position="706"/>
        <end position="726"/>
    </location>
</feature>
<feature type="compositionally biased region" description="Polar residues" evidence="1">
    <location>
        <begin position="22"/>
        <end position="37"/>
    </location>
</feature>
<organism evidence="2 3">
    <name type="scientific">Laetiporus sulphureus 93-53</name>
    <dbReference type="NCBI Taxonomy" id="1314785"/>
    <lineage>
        <taxon>Eukaryota</taxon>
        <taxon>Fungi</taxon>
        <taxon>Dikarya</taxon>
        <taxon>Basidiomycota</taxon>
        <taxon>Agaricomycotina</taxon>
        <taxon>Agaricomycetes</taxon>
        <taxon>Polyporales</taxon>
        <taxon>Laetiporus</taxon>
    </lineage>
</organism>
<feature type="compositionally biased region" description="Polar residues" evidence="1">
    <location>
        <begin position="54"/>
        <end position="65"/>
    </location>
</feature>
<evidence type="ECO:0000256" key="1">
    <source>
        <dbReference type="SAM" id="MobiDB-lite"/>
    </source>
</evidence>
<dbReference type="RefSeq" id="XP_040766084.1">
    <property type="nucleotide sequence ID" value="XM_040914311.1"/>
</dbReference>
<dbReference type="GeneID" id="63831338"/>
<name>A0A165F449_9APHY</name>
<dbReference type="AlphaFoldDB" id="A0A165F449"/>
<evidence type="ECO:0000313" key="3">
    <source>
        <dbReference type="Proteomes" id="UP000076871"/>
    </source>
</evidence>
<proteinExistence type="predicted"/>
<sequence length="842" mass="92090">MEKTSTLEGRDMKQYVERGVQTEPTFTSYPTEPSSLIHNDPFKDDAPLSPGKVPSSSPYCSPTSAQSEGEYSLLLEEHLDMFSTTRSTSAAVRTLQDKLSIGRYPRPSSHKPPAPRIVSLPETVPEYSAKAAMEKTTIRVVSMPLPVQGDCSFQSNDIDHIGLSFTSDTEEQNRVRVPSHASELPHTPSPPSSPESVVIIANKDQLAEGFLRGPHVSDCFAHADDEEWVAWAKSPPRPIPALHGPLSLPYARCPSGAEGTVIEEQDNLPRIIWGLEGEDHASYRSRSENVDVNVPAQALTQPVSQAKHPAVPPRLQKPKFETNTLPRPRFLPAGGKTQTVRVEPPQDAIGYPLRGQEPIDLTKLMHGEPDTWYGDYHHQLDYLNKQTMGTSNAGSRVDRLRDQQILDWQMALMTPESLQDAGHLTSISLSANEFGGDLQSNATLGSLSSRRNVDLPRNGDFLESSGRHVQSVQRAPSHRLSALDIAQQYRQQQLQQQQSLLPTPPNSSSPRWSSSFSPYQGSSLSPELLAASSLPKSSPNLFQPRSAISRQERPLHTRATALEISNNLGILGNSVDLALLSALPQSKSFANGSEPRSAYPSDGLPAISLSVYAQGQRIQQSNMIRPTKQAERSLAQPRPPPNTPLTSMRLRGPIVANRSSRSPATAVLPSPMSTNLHIRSLSHQQTRSIPLARLIQRRLSSVQEEDTTITSIQGSHAIQASFGQSRTRSRSSEEPIGHTARVPQVHALSSPKSPLHDSGRQLREATIKLATNKQNHAVLCDALGEGTSRREDPKEISSRSHDNSKGRGRGRGGRGRRGRGGQEGARVINRPERVDGGLVVNT</sequence>
<feature type="region of interest" description="Disordered" evidence="1">
    <location>
        <begin position="706"/>
        <end position="759"/>
    </location>
</feature>
<dbReference type="EMBL" id="KV427615">
    <property type="protein sequence ID" value="KZT08344.1"/>
    <property type="molecule type" value="Genomic_DNA"/>
</dbReference>
<feature type="region of interest" description="Disordered" evidence="1">
    <location>
        <begin position="784"/>
        <end position="842"/>
    </location>
</feature>
<feature type="compositionally biased region" description="Basic and acidic residues" evidence="1">
    <location>
        <begin position="1"/>
        <end position="16"/>
    </location>
</feature>
<feature type="compositionally biased region" description="Low complexity" evidence="1">
    <location>
        <begin position="508"/>
        <end position="519"/>
    </location>
</feature>
<feature type="compositionally biased region" description="Basic residues" evidence="1">
    <location>
        <begin position="806"/>
        <end position="819"/>
    </location>
</feature>
<dbReference type="InParanoid" id="A0A165F449"/>
<feature type="region of interest" description="Disordered" evidence="1">
    <location>
        <begin position="620"/>
        <end position="651"/>
    </location>
</feature>
<accession>A0A165F449</accession>
<feature type="region of interest" description="Disordered" evidence="1">
    <location>
        <begin position="302"/>
        <end position="337"/>
    </location>
</feature>
<gene>
    <name evidence="2" type="ORF">LAESUDRAFT_811441</name>
</gene>
<protein>
    <submittedName>
        <fullName evidence="2">Uncharacterized protein</fullName>
    </submittedName>
</protein>
<feature type="compositionally biased region" description="Basic and acidic residues" evidence="1">
    <location>
        <begin position="787"/>
        <end position="805"/>
    </location>
</feature>
<feature type="region of interest" description="Disordered" evidence="1">
    <location>
        <begin position="493"/>
        <end position="519"/>
    </location>
</feature>
<reference evidence="2 3" key="1">
    <citation type="journal article" date="2016" name="Mol. Biol. Evol.">
        <title>Comparative Genomics of Early-Diverging Mushroom-Forming Fungi Provides Insights into the Origins of Lignocellulose Decay Capabilities.</title>
        <authorList>
            <person name="Nagy L.G."/>
            <person name="Riley R."/>
            <person name="Tritt A."/>
            <person name="Adam C."/>
            <person name="Daum C."/>
            <person name="Floudas D."/>
            <person name="Sun H."/>
            <person name="Yadav J.S."/>
            <person name="Pangilinan J."/>
            <person name="Larsson K.H."/>
            <person name="Matsuura K."/>
            <person name="Barry K."/>
            <person name="Labutti K."/>
            <person name="Kuo R."/>
            <person name="Ohm R.A."/>
            <person name="Bhattacharya S.S."/>
            <person name="Shirouzu T."/>
            <person name="Yoshinaga Y."/>
            <person name="Martin F.M."/>
            <person name="Grigoriev I.V."/>
            <person name="Hibbett D.S."/>
        </authorList>
    </citation>
    <scope>NUCLEOTIDE SEQUENCE [LARGE SCALE GENOMIC DNA]</scope>
    <source>
        <strain evidence="2 3">93-53</strain>
    </source>
</reference>
<dbReference type="STRING" id="1314785.A0A165F449"/>
<feature type="region of interest" description="Disordered" evidence="1">
    <location>
        <begin position="165"/>
        <end position="195"/>
    </location>
</feature>
<keyword evidence="3" id="KW-1185">Reference proteome</keyword>